<name>A0AA36I3H6_9DINO</name>
<evidence type="ECO:0000313" key="2">
    <source>
        <dbReference type="EMBL" id="CAJ1380337.1"/>
    </source>
</evidence>
<evidence type="ECO:0000256" key="1">
    <source>
        <dbReference type="SAM" id="MobiDB-lite"/>
    </source>
</evidence>
<accession>A0AA36I3H6</accession>
<reference evidence="2" key="1">
    <citation type="submission" date="2023-08" db="EMBL/GenBank/DDBJ databases">
        <authorList>
            <person name="Chen Y."/>
            <person name="Shah S."/>
            <person name="Dougan E. K."/>
            <person name="Thang M."/>
            <person name="Chan C."/>
        </authorList>
    </citation>
    <scope>NUCLEOTIDE SEQUENCE</scope>
</reference>
<evidence type="ECO:0000313" key="3">
    <source>
        <dbReference type="Proteomes" id="UP001178507"/>
    </source>
</evidence>
<feature type="region of interest" description="Disordered" evidence="1">
    <location>
        <begin position="17"/>
        <end position="39"/>
    </location>
</feature>
<protein>
    <submittedName>
        <fullName evidence="2">Uncharacterized protein</fullName>
    </submittedName>
</protein>
<dbReference type="PANTHER" id="PTHR34649">
    <property type="entry name" value="CILIA- AND FLAGELLA-ASSOCIATED PROTEIN 99"/>
    <property type="match status" value="1"/>
</dbReference>
<dbReference type="AlphaFoldDB" id="A0AA36I3H6"/>
<keyword evidence="3" id="KW-1185">Reference proteome</keyword>
<gene>
    <name evidence="2" type="ORF">EVOR1521_LOCUS8304</name>
</gene>
<proteinExistence type="predicted"/>
<dbReference type="EMBL" id="CAUJNA010000702">
    <property type="protein sequence ID" value="CAJ1380337.1"/>
    <property type="molecule type" value="Genomic_DNA"/>
</dbReference>
<organism evidence="2 3">
    <name type="scientific">Effrenium voratum</name>
    <dbReference type="NCBI Taxonomy" id="2562239"/>
    <lineage>
        <taxon>Eukaryota</taxon>
        <taxon>Sar</taxon>
        <taxon>Alveolata</taxon>
        <taxon>Dinophyceae</taxon>
        <taxon>Suessiales</taxon>
        <taxon>Symbiodiniaceae</taxon>
        <taxon>Effrenium</taxon>
    </lineage>
</organism>
<dbReference type="Proteomes" id="UP001178507">
    <property type="component" value="Unassembled WGS sequence"/>
</dbReference>
<comment type="caution">
    <text evidence="2">The sequence shown here is derived from an EMBL/GenBank/DDBJ whole genome shotgun (WGS) entry which is preliminary data.</text>
</comment>
<dbReference type="InterPro" id="IPR039341">
    <property type="entry name" value="CFAP99"/>
</dbReference>
<sequence length="849" mass="93097">MCARIACARDRANNADNMRKEREVELERKKREDEQEMERKRDLIREIRALEKVPVERAKLFDPAEPPCQGLLEEMSLAELKERLRIVTAQKEKELDMKRERPAAWMFSILSVLVCWAAAEQACCGMGVAGECVATMDWRHMLASLAPGSSANFFNTFLKVWEDASPLTGTIFCLGDRPGSWIVSNTYGQNGGLYDSFQGLTYLRNLFMDPGDSETWGTVGLYMGLFCPSGTSVDQYTELKVGFAFNKCNSGVNFMLSISADTIECFADKFAPVISRLAGLIPELSFGISIDRKLFKTVTVAHGDGDSIRVGSITLHSHLAMSTTIRLSIGQLLGMDDTIGDVLAGDLQAQFAVAYDSTDSLVSALTWMASSDPSDSLPDLVGGFASAYKVGPTAAAALLRQSGAANQVVSLVEGIQHCTSMLQVNGYVTLALSEPSRGILPDMSFHIFQVNMMLRTGPAESSQDADYAQSHLPGLYFYLSADLGAFVQSIVSTVLGQIGGLLDVVGADISGGISLSASQGIGFFVNTAGLGFYTEAKLGGSTTEIKCVFKYGNGKLKCKARLGWAELFLSGGKFVLRKINNFAGSGAQEVAEFFKEDVGGTGAKFAKSVVNKGKKIAQRAKCKLSNLLGGSCGKSGGTPSSCGDGTEYVIKNEEDKCLSISPDCYSPQSDGKVYFYDSAKYCMPLFDECTHFSSSYSTQMRNFWWFTKDRYLCNEYMHNMYFGDIPDPDDNPKCLRLENQKVWFSRSPSQFHIAKKSTERFRVSFHGITGPYGQVCLQSSSGGATVNQGRRRRRFGQEVIVRGYDGGRRRRRCDKGGASNMRIYQKLEPGNGMNYEKENGDAQFLKNCR</sequence>
<dbReference type="PANTHER" id="PTHR34649:SF1">
    <property type="entry name" value="CILIA- AND FLAGELLA-ASSOCIATED PROTEIN 99"/>
    <property type="match status" value="1"/>
</dbReference>